<gene>
    <name evidence="2" type="ORF">CR492_05725</name>
</gene>
<dbReference type="CDD" id="cd03814">
    <property type="entry name" value="GT4-like"/>
    <property type="match status" value="1"/>
</dbReference>
<dbReference type="InterPro" id="IPR028098">
    <property type="entry name" value="Glyco_trans_4-like_N"/>
</dbReference>
<dbReference type="Pfam" id="PF13439">
    <property type="entry name" value="Glyco_transf_4"/>
    <property type="match status" value="1"/>
</dbReference>
<evidence type="ECO:0000313" key="3">
    <source>
        <dbReference type="Proteomes" id="UP000236286"/>
    </source>
</evidence>
<dbReference type="SUPFAM" id="SSF53756">
    <property type="entry name" value="UDP-Glycosyltransferase/glycogen phosphorylase"/>
    <property type="match status" value="1"/>
</dbReference>
<keyword evidence="2" id="KW-0808">Transferase</keyword>
<dbReference type="PANTHER" id="PTHR45947:SF3">
    <property type="entry name" value="SULFOQUINOVOSYL TRANSFERASE SQD2"/>
    <property type="match status" value="1"/>
</dbReference>
<dbReference type="OrthoDB" id="9802525at2"/>
<dbReference type="Proteomes" id="UP000236286">
    <property type="component" value="Unassembled WGS sequence"/>
</dbReference>
<dbReference type="AlphaFoldDB" id="A0A2J7TJ76"/>
<dbReference type="PANTHER" id="PTHR45947">
    <property type="entry name" value="SULFOQUINOVOSYL TRANSFERASE SQD2"/>
    <property type="match status" value="1"/>
</dbReference>
<reference evidence="2 3" key="1">
    <citation type="submission" date="2017-10" db="EMBL/GenBank/DDBJ databases">
        <title>Genome announcement of Methylocella silvestris TVC from permafrost.</title>
        <authorList>
            <person name="Wang J."/>
            <person name="Geng K."/>
            <person name="Ul-Haque F."/>
            <person name="Crombie A.T."/>
            <person name="Street L.E."/>
            <person name="Wookey P.A."/>
            <person name="Murrell J.C."/>
            <person name="Pratscher J."/>
        </authorList>
    </citation>
    <scope>NUCLEOTIDE SEQUENCE [LARGE SCALE GENOMIC DNA]</scope>
    <source>
        <strain evidence="2 3">TVC</strain>
    </source>
</reference>
<dbReference type="InterPro" id="IPR050194">
    <property type="entry name" value="Glycosyltransferase_grp1"/>
</dbReference>
<comment type="caution">
    <text evidence="2">The sequence shown here is derived from an EMBL/GenBank/DDBJ whole genome shotgun (WGS) entry which is preliminary data.</text>
</comment>
<dbReference type="RefSeq" id="WP_102842791.1">
    <property type="nucleotide sequence ID" value="NZ_PDZR01000004.1"/>
</dbReference>
<organism evidence="2 3">
    <name type="scientific">Methylocella silvestris</name>
    <dbReference type="NCBI Taxonomy" id="199596"/>
    <lineage>
        <taxon>Bacteria</taxon>
        <taxon>Pseudomonadati</taxon>
        <taxon>Pseudomonadota</taxon>
        <taxon>Alphaproteobacteria</taxon>
        <taxon>Hyphomicrobiales</taxon>
        <taxon>Beijerinckiaceae</taxon>
        <taxon>Methylocella</taxon>
    </lineage>
</organism>
<evidence type="ECO:0000313" key="2">
    <source>
        <dbReference type="EMBL" id="PNG26824.1"/>
    </source>
</evidence>
<dbReference type="Gene3D" id="3.40.50.2000">
    <property type="entry name" value="Glycogen Phosphorylase B"/>
    <property type="match status" value="2"/>
</dbReference>
<evidence type="ECO:0000259" key="1">
    <source>
        <dbReference type="Pfam" id="PF13439"/>
    </source>
</evidence>
<accession>A0A2J7TJ76</accession>
<feature type="domain" description="Glycosyltransferase subfamily 4-like N-terminal" evidence="1">
    <location>
        <begin position="14"/>
        <end position="164"/>
    </location>
</feature>
<sequence>MRILIATDAWKPQVNGVVRSLESVAKALREFGAEIEFLTPQGFASVPLPTYSEIKLAFASAGSIRKRLDGAPIDHIHIATEGPVGFAARRYCLRNKRAFTTSYHTRFPEYIRARTFLPESITYSVLRRFHNAGSGVMVSTASIANDLEKRGFERLMFWSRGVDHRLFSPDRRIKLDLPGPIYLYAGRLAPEKNIEGFLSLDLPGSKVVVGDGPSRRALEAAYPDAHFVGAKDSDTLAAYYASSDVFVFPSRTDTFGMVLLEALSCGLPVAALPVAGPLDVIGSSGVGVLDEDLRAACLKALETPREKARAYALTFTWANSARQFLDNIIRAKALGQVKMVPTPLF</sequence>
<protein>
    <submittedName>
        <fullName evidence="2">Alpha-mannosyltransferase</fullName>
    </submittedName>
</protein>
<name>A0A2J7TJ76_METSI</name>
<dbReference type="EMBL" id="PDZR01000004">
    <property type="protein sequence ID" value="PNG26824.1"/>
    <property type="molecule type" value="Genomic_DNA"/>
</dbReference>
<proteinExistence type="predicted"/>
<dbReference type="GO" id="GO:0016757">
    <property type="term" value="F:glycosyltransferase activity"/>
    <property type="evidence" value="ECO:0007669"/>
    <property type="project" value="UniProtKB-KW"/>
</dbReference>
<keyword evidence="2" id="KW-0328">Glycosyltransferase</keyword>
<dbReference type="Pfam" id="PF13692">
    <property type="entry name" value="Glyco_trans_1_4"/>
    <property type="match status" value="1"/>
</dbReference>